<organism evidence="8 9">
    <name type="scientific">Ideonella lacteola</name>
    <dbReference type="NCBI Taxonomy" id="2984193"/>
    <lineage>
        <taxon>Bacteria</taxon>
        <taxon>Pseudomonadati</taxon>
        <taxon>Pseudomonadota</taxon>
        <taxon>Betaproteobacteria</taxon>
        <taxon>Burkholderiales</taxon>
        <taxon>Sphaerotilaceae</taxon>
        <taxon>Ideonella</taxon>
    </lineage>
</organism>
<evidence type="ECO:0000313" key="9">
    <source>
        <dbReference type="Proteomes" id="UP001371218"/>
    </source>
</evidence>
<reference evidence="8 9" key="1">
    <citation type="submission" date="2024-04" db="EMBL/GenBank/DDBJ databases">
        <title>Novel species of the genus Ideonella isolated from streams.</title>
        <authorList>
            <person name="Lu H."/>
        </authorList>
    </citation>
    <scope>NUCLEOTIDE SEQUENCE [LARGE SCALE GENOMIC DNA]</scope>
    <source>
        <strain evidence="8 9">DXS29W</strain>
    </source>
</reference>
<dbReference type="Pfam" id="PF05140">
    <property type="entry name" value="ResB"/>
    <property type="match status" value="1"/>
</dbReference>
<feature type="domain" description="ResB-like" evidence="7">
    <location>
        <begin position="1"/>
        <end position="671"/>
    </location>
</feature>
<evidence type="ECO:0000256" key="4">
    <source>
        <dbReference type="ARBA" id="ARBA00022989"/>
    </source>
</evidence>
<keyword evidence="2 6" id="KW-0812">Transmembrane</keyword>
<keyword evidence="3" id="KW-0201">Cytochrome c-type biogenesis</keyword>
<evidence type="ECO:0000256" key="5">
    <source>
        <dbReference type="ARBA" id="ARBA00023136"/>
    </source>
</evidence>
<evidence type="ECO:0000313" key="8">
    <source>
        <dbReference type="EMBL" id="MEK8029903.1"/>
    </source>
</evidence>
<evidence type="ECO:0000256" key="3">
    <source>
        <dbReference type="ARBA" id="ARBA00022748"/>
    </source>
</evidence>
<dbReference type="PANTHER" id="PTHR31566">
    <property type="entry name" value="CYTOCHROME C BIOGENESIS PROTEIN CCS1, CHLOROPLASTIC"/>
    <property type="match status" value="1"/>
</dbReference>
<evidence type="ECO:0000256" key="2">
    <source>
        <dbReference type="ARBA" id="ARBA00022692"/>
    </source>
</evidence>
<name>A0ABU9BIV9_9BURK</name>
<proteinExistence type="predicted"/>
<keyword evidence="4 6" id="KW-1133">Transmembrane helix</keyword>
<keyword evidence="9" id="KW-1185">Reference proteome</keyword>
<comment type="subcellular location">
    <subcellularLocation>
        <location evidence="1">Membrane</location>
        <topology evidence="1">Multi-pass membrane protein</topology>
    </subcellularLocation>
</comment>
<dbReference type="EMBL" id="JBBUTG010000002">
    <property type="protein sequence ID" value="MEK8029903.1"/>
    <property type="molecule type" value="Genomic_DNA"/>
</dbReference>
<feature type="transmembrane region" description="Helical" evidence="6">
    <location>
        <begin position="148"/>
        <end position="166"/>
    </location>
</feature>
<dbReference type="InterPro" id="IPR007816">
    <property type="entry name" value="ResB-like_domain"/>
</dbReference>
<evidence type="ECO:0000256" key="6">
    <source>
        <dbReference type="SAM" id="Phobius"/>
    </source>
</evidence>
<feature type="transmembrane region" description="Helical" evidence="6">
    <location>
        <begin position="614"/>
        <end position="633"/>
    </location>
</feature>
<evidence type="ECO:0000259" key="7">
    <source>
        <dbReference type="Pfam" id="PF05140"/>
    </source>
</evidence>
<protein>
    <submittedName>
        <fullName evidence="8">Cytochrome c biogenesis protein ResB</fullName>
    </submittedName>
</protein>
<dbReference type="Proteomes" id="UP001371218">
    <property type="component" value="Unassembled WGS sequence"/>
</dbReference>
<keyword evidence="5 6" id="KW-0472">Membrane</keyword>
<evidence type="ECO:0000256" key="1">
    <source>
        <dbReference type="ARBA" id="ARBA00004141"/>
    </source>
</evidence>
<gene>
    <name evidence="8" type="ORF">AACH06_03635</name>
</gene>
<comment type="caution">
    <text evidence="8">The sequence shown here is derived from an EMBL/GenBank/DDBJ whole genome shotgun (WGS) entry which is preliminary data.</text>
</comment>
<sequence length="685" mass="74519">MRFAITLLAVICIAAIIGTVVQQNEPFNNYVNKFGPFWAELFDRFQLFSVYSAPWFLVILGFLVVSTSLCIARNAPKIVADLRSFKEHVREQSLAYFHHKADAVLPLGREAALQQVAAVLGRHGWRARAQVRANGTMVAARAGRASKVGYLAAHSAIVLICLGGLADGDLIVRAQMALAGKSVFDGGYQFIKDVPAEHRLSASNPTFRGNLLVPEGGRAGVALLSMPQGTVLQELPFDVELKKFTVEYYDTGMPRLFASDVVIHDHETGEAVAATIKVNEPAHHRGIAIYQSSVEDGGSMVQLKAYPLSAGGEPFDVKLRVGETTGLMSNVDKQRLQLEITALKAINVENMAEANAQSGTDLRKVDLVGTLDKHLGAGVNPDKAKTMRNVGPSVTYRLRDSAGQAREFHNYMLPVELDGQQVYVAGVRDSAAENFRYLRMPADENASLEGWLRLRAALNDANLRDQAARRYATLATPAGKPEMTEQLRLTAARALGLFAGAEAPSQASEAMRLGGLSAISQFIETNVPEAERSRIAEVMLRILNGALFDLNQSAREQAGLKPLEPGPATEAFMTQAVLSLSDSFLYPAPVLLTLTNFDVVQASVFQVARAPGKVLVYLGAVLLILGVFAMLYVRERRLWIWLADGETAGTTRTQIAMSTPRRTLDIDAEFDKLRDELLSTAGGTR</sequence>
<dbReference type="PANTHER" id="PTHR31566:SF0">
    <property type="entry name" value="CYTOCHROME C BIOGENESIS PROTEIN CCS1, CHLOROPLASTIC"/>
    <property type="match status" value="1"/>
</dbReference>
<accession>A0ABU9BIV9</accession>
<dbReference type="InterPro" id="IPR023494">
    <property type="entry name" value="Cyt_c_bgen_Ccs1/CcsB/ResB"/>
</dbReference>
<feature type="transmembrane region" description="Helical" evidence="6">
    <location>
        <begin position="46"/>
        <end position="72"/>
    </location>
</feature>